<name>A0ABR2W0L8_9FUNG</name>
<comment type="caution">
    <text evidence="1">The sequence shown here is derived from an EMBL/GenBank/DDBJ whole genome shotgun (WGS) entry which is preliminary data.</text>
</comment>
<proteinExistence type="predicted"/>
<dbReference type="Proteomes" id="UP001479436">
    <property type="component" value="Unassembled WGS sequence"/>
</dbReference>
<organism evidence="1 2">
    <name type="scientific">Basidiobolus ranarum</name>
    <dbReference type="NCBI Taxonomy" id="34480"/>
    <lineage>
        <taxon>Eukaryota</taxon>
        <taxon>Fungi</taxon>
        <taxon>Fungi incertae sedis</taxon>
        <taxon>Zoopagomycota</taxon>
        <taxon>Entomophthoromycotina</taxon>
        <taxon>Basidiobolomycetes</taxon>
        <taxon>Basidiobolales</taxon>
        <taxon>Basidiobolaceae</taxon>
        <taxon>Basidiobolus</taxon>
    </lineage>
</organism>
<accession>A0ABR2W0L8</accession>
<keyword evidence="2" id="KW-1185">Reference proteome</keyword>
<dbReference type="EMBL" id="JASJQH010007224">
    <property type="protein sequence ID" value="KAK9712285.1"/>
    <property type="molecule type" value="Genomic_DNA"/>
</dbReference>
<protein>
    <submittedName>
        <fullName evidence="1">Uncharacterized protein</fullName>
    </submittedName>
</protein>
<sequence>MTFISFKIEKSKGVNITHIVDITDVLTDEVIYRKEPSGLMKEMDSLSLVVQNNDLPLWEANPVRRSTEIRLDSRCYKSQVVFNNGNRRPTWFYFIWKNTTFTWERSKAQYLCFAPGERLVAKVDMNTKLISILDKVEKFAPGTESLLVLISLKVLGRGKLPLSEVFRPVTSMFVKKRSARSIAECYPDESDSYHSGYKPSNFEKQMMARSRTA</sequence>
<gene>
    <name evidence="1" type="ORF">K7432_007219</name>
</gene>
<evidence type="ECO:0000313" key="1">
    <source>
        <dbReference type="EMBL" id="KAK9712285.1"/>
    </source>
</evidence>
<evidence type="ECO:0000313" key="2">
    <source>
        <dbReference type="Proteomes" id="UP001479436"/>
    </source>
</evidence>
<reference evidence="1 2" key="1">
    <citation type="submission" date="2023-04" db="EMBL/GenBank/DDBJ databases">
        <title>Genome of Basidiobolus ranarum AG-B5.</title>
        <authorList>
            <person name="Stajich J.E."/>
            <person name="Carter-House D."/>
            <person name="Gryganskyi A."/>
        </authorList>
    </citation>
    <scope>NUCLEOTIDE SEQUENCE [LARGE SCALE GENOMIC DNA]</scope>
    <source>
        <strain evidence="1 2">AG-B5</strain>
    </source>
</reference>